<feature type="non-terminal residue" evidence="6">
    <location>
        <position position="1074"/>
    </location>
</feature>
<comment type="similarity">
    <text evidence="2">Belongs to the Integrator subunit 2 family.</text>
</comment>
<proteinExistence type="inferred from homology"/>
<evidence type="ECO:0000256" key="2">
    <source>
        <dbReference type="ARBA" id="ARBA00006705"/>
    </source>
</evidence>
<keyword evidence="7" id="KW-1185">Reference proteome</keyword>
<dbReference type="Proteomes" id="UP001164746">
    <property type="component" value="Chromosome 4"/>
</dbReference>
<evidence type="ECO:0000256" key="4">
    <source>
        <dbReference type="SAM" id="Coils"/>
    </source>
</evidence>
<dbReference type="Pfam" id="PF14750">
    <property type="entry name" value="INTS2"/>
    <property type="match status" value="2"/>
</dbReference>
<dbReference type="PRINTS" id="PR02105">
    <property type="entry name" value="INTSUBUNIT2"/>
</dbReference>
<dbReference type="EMBL" id="CP111015">
    <property type="protein sequence ID" value="WAR02639.1"/>
    <property type="molecule type" value="Genomic_DNA"/>
</dbReference>
<evidence type="ECO:0000313" key="6">
    <source>
        <dbReference type="EMBL" id="WAR02639.1"/>
    </source>
</evidence>
<reference evidence="6" key="1">
    <citation type="submission" date="2022-11" db="EMBL/GenBank/DDBJ databases">
        <title>Centuries of genome instability and evolution in soft-shell clam transmissible cancer (bioRxiv).</title>
        <authorList>
            <person name="Hart S.F.M."/>
            <person name="Yonemitsu M.A."/>
            <person name="Giersch R.M."/>
            <person name="Beal B.F."/>
            <person name="Arriagada G."/>
            <person name="Davis B.W."/>
            <person name="Ostrander E.A."/>
            <person name="Goff S.P."/>
            <person name="Metzger M.J."/>
        </authorList>
    </citation>
    <scope>NUCLEOTIDE SEQUENCE</scope>
    <source>
        <strain evidence="6">MELC-2E11</strain>
        <tissue evidence="6">Siphon/mantle</tissue>
    </source>
</reference>
<feature type="coiled-coil region" evidence="4">
    <location>
        <begin position="661"/>
        <end position="688"/>
    </location>
</feature>
<feature type="region of interest" description="Disordered" evidence="5">
    <location>
        <begin position="1017"/>
        <end position="1038"/>
    </location>
</feature>
<comment type="subcellular location">
    <subcellularLocation>
        <location evidence="1">Nucleus</location>
    </subcellularLocation>
</comment>
<evidence type="ECO:0000313" key="7">
    <source>
        <dbReference type="Proteomes" id="UP001164746"/>
    </source>
</evidence>
<feature type="compositionally biased region" description="Basic and acidic residues" evidence="5">
    <location>
        <begin position="1017"/>
        <end position="1032"/>
    </location>
</feature>
<dbReference type="PANTHER" id="PTHR28608">
    <property type="entry name" value="INTEGRATOR COMPLEX SUBUNIT 2"/>
    <property type="match status" value="1"/>
</dbReference>
<dbReference type="InterPro" id="IPR026236">
    <property type="entry name" value="Int2_metazoa"/>
</dbReference>
<dbReference type="PANTHER" id="PTHR28608:SF1">
    <property type="entry name" value="INTEGRATOR COMPLEX SUBUNIT 2"/>
    <property type="match status" value="1"/>
</dbReference>
<accession>A0ABY7E0B5</accession>
<keyword evidence="3" id="KW-0539">Nucleus</keyword>
<organism evidence="6 7">
    <name type="scientific">Mya arenaria</name>
    <name type="common">Soft-shell clam</name>
    <dbReference type="NCBI Taxonomy" id="6604"/>
    <lineage>
        <taxon>Eukaryota</taxon>
        <taxon>Metazoa</taxon>
        <taxon>Spiralia</taxon>
        <taxon>Lophotrochozoa</taxon>
        <taxon>Mollusca</taxon>
        <taxon>Bivalvia</taxon>
        <taxon>Autobranchia</taxon>
        <taxon>Heteroconchia</taxon>
        <taxon>Euheterodonta</taxon>
        <taxon>Imparidentia</taxon>
        <taxon>Neoheterodontei</taxon>
        <taxon>Myida</taxon>
        <taxon>Myoidea</taxon>
        <taxon>Myidae</taxon>
        <taxon>Mya</taxon>
    </lineage>
</organism>
<evidence type="ECO:0000256" key="5">
    <source>
        <dbReference type="SAM" id="MobiDB-lite"/>
    </source>
</evidence>
<dbReference type="InterPro" id="IPR029321">
    <property type="entry name" value="INTS2"/>
</dbReference>
<protein>
    <submittedName>
        <fullName evidence="6">INT2-like protein</fullName>
    </submittedName>
</protein>
<name>A0ABY7E0B5_MYAAR</name>
<sequence length="1074" mass="120170">MKKKGLSVKSEVFQAMQNADIKVLERFDSSEIRPVLPCLVRTALCAAVDKSHLWSVGRKDVLKILAGIEDVNSIVAILSIDFHALEQDVKKEQQLRMKVGSSYSDSVLISQLQNGLALEFEHSDPARRIRLLLSELLYILSQVRENKTDFSQKQWELFDCDVYLEEVADVLCISYSELPGLLPMGDVAEALMYVPNGPWLLCRLVANSPDSFNQVCKSLVAKGEKQDEESVSGRRRMELLQALCQMNPAEALHVRTLCVQNCTMPGLTVALTLNITNQSESSSRDSSANDLVAFTSGLLLGNNIERGREPTMSMLHAMRQQLIRQLSEIIPGPGTSMDPTHVIEASSFVRLYCALKGIATLKFTDEEMKLLLSLVTSRPPTCQSGSRLVSLCLCMLIACPYIIGSSGKSSSFGEMLFLIAIHFHGNHMHAISELVCSTLGMKVITSHAVTVPVTSELSAGMDGYLPIHCIHQLLKSRAFSKYKVPIKEWIYSQIFECSYPLHPLLPQLIEAYVNSILVKSNKTDHTNQPISATDIARLFSEKPVFNKTRGKPVNLAPHMCMLYYVLLYEDTLDSHRKQLALSGRSVESYPGHLMSEIPINYLIQQSQRGQHLYGGLFSSLLKLLVTQFPHLCIVEDWLEETLTPGSQTTRTAVTRPRTCTVKRFRKALAKLEENSLELMEILQQVLNLPVEELHPFSEEIVSCLPLVLTPEVPRKVVDLVKKVWFKIHSLMPRSVRLSTVNALRPQRKSGFKFSLYSETDITVDPLIVLRCDERVFRCAPILEVVLRILSAYTLACRVYMESHIASTPVLDGAGQVDQDRHELKGALLSAQESAITQILLECCLPNEQEKQKSGLLSNLQEVRSVICTYIHQTFISDPNLAKLVHFQGYPSELLPVTCRGIPSMHICLDYIPEMLSQPQMDKQMFAIKLTSHLCCQYALPKSLSMAKLCINVMFAMIGVLEAGNRMEFFSETLPCMVRVCGAFPPLCEDVTSLLIQSGRVCLSHLTASSNTPENDFTLDKCGTDTRPEDLTPPRKRLKTNHDLSSSYHNLYNIIQATFNTIVSKSVVTKDNKVT</sequence>
<evidence type="ECO:0000256" key="3">
    <source>
        <dbReference type="ARBA" id="ARBA00023242"/>
    </source>
</evidence>
<evidence type="ECO:0000256" key="1">
    <source>
        <dbReference type="ARBA" id="ARBA00004123"/>
    </source>
</evidence>
<gene>
    <name evidence="6" type="ORF">MAR_009197</name>
</gene>
<keyword evidence="4" id="KW-0175">Coiled coil</keyword>